<dbReference type="PANTHER" id="PTHR47034">
    <property type="entry name" value="ZINC FINGER TRANSCRIPTION FACTOR TRPS1"/>
    <property type="match status" value="1"/>
</dbReference>
<proteinExistence type="predicted"/>
<dbReference type="PROSITE" id="PS00028">
    <property type="entry name" value="ZINC_FINGER_C2H2_1"/>
    <property type="match status" value="2"/>
</dbReference>
<feature type="region of interest" description="Disordered" evidence="1">
    <location>
        <begin position="84"/>
        <end position="133"/>
    </location>
</feature>
<dbReference type="GO" id="GO:0005634">
    <property type="term" value="C:nucleus"/>
    <property type="evidence" value="ECO:0007669"/>
    <property type="project" value="InterPro"/>
</dbReference>
<evidence type="ECO:0000259" key="2">
    <source>
        <dbReference type="PROSITE" id="PS00028"/>
    </source>
</evidence>
<dbReference type="InterPro" id="IPR036236">
    <property type="entry name" value="Znf_C2H2_sf"/>
</dbReference>
<feature type="compositionally biased region" description="Basic and acidic residues" evidence="1">
    <location>
        <begin position="103"/>
        <end position="113"/>
    </location>
</feature>
<keyword evidence="4" id="KW-1185">Reference proteome</keyword>
<dbReference type="GO" id="GO:0003700">
    <property type="term" value="F:DNA-binding transcription factor activity"/>
    <property type="evidence" value="ECO:0007669"/>
    <property type="project" value="InterPro"/>
</dbReference>
<dbReference type="EMBL" id="JBBPFD010000014">
    <property type="protein sequence ID" value="KAK7899007.1"/>
    <property type="molecule type" value="Genomic_DNA"/>
</dbReference>
<dbReference type="SMART" id="SM00355">
    <property type="entry name" value="ZnF_C2H2"/>
    <property type="match status" value="2"/>
</dbReference>
<evidence type="ECO:0000256" key="1">
    <source>
        <dbReference type="SAM" id="MobiDB-lite"/>
    </source>
</evidence>
<evidence type="ECO:0000313" key="4">
    <source>
        <dbReference type="Proteomes" id="UP001460270"/>
    </source>
</evidence>
<dbReference type="Proteomes" id="UP001460270">
    <property type="component" value="Unassembled WGS sequence"/>
</dbReference>
<organism evidence="3 4">
    <name type="scientific">Mugilogobius chulae</name>
    <name type="common">yellowstripe goby</name>
    <dbReference type="NCBI Taxonomy" id="88201"/>
    <lineage>
        <taxon>Eukaryota</taxon>
        <taxon>Metazoa</taxon>
        <taxon>Chordata</taxon>
        <taxon>Craniata</taxon>
        <taxon>Vertebrata</taxon>
        <taxon>Euteleostomi</taxon>
        <taxon>Actinopterygii</taxon>
        <taxon>Neopterygii</taxon>
        <taxon>Teleostei</taxon>
        <taxon>Neoteleostei</taxon>
        <taxon>Acanthomorphata</taxon>
        <taxon>Gobiaria</taxon>
        <taxon>Gobiiformes</taxon>
        <taxon>Gobioidei</taxon>
        <taxon>Gobiidae</taxon>
        <taxon>Gobionellinae</taxon>
        <taxon>Mugilogobius</taxon>
    </lineage>
</organism>
<feature type="compositionally biased region" description="Basic and acidic residues" evidence="1">
    <location>
        <begin position="1"/>
        <end position="15"/>
    </location>
</feature>
<name>A0AAW0NQE8_9GOBI</name>
<dbReference type="AlphaFoldDB" id="A0AAW0NQE8"/>
<feature type="domain" description="C2H2-type" evidence="2">
    <location>
        <begin position="36"/>
        <end position="56"/>
    </location>
</feature>
<feature type="compositionally biased region" description="Polar residues" evidence="1">
    <location>
        <begin position="91"/>
        <end position="102"/>
    </location>
</feature>
<dbReference type="InterPro" id="IPR013087">
    <property type="entry name" value="Znf_C2H2_type"/>
</dbReference>
<reference evidence="4" key="1">
    <citation type="submission" date="2024-04" db="EMBL/GenBank/DDBJ databases">
        <title>Salinicola lusitanus LLJ914,a marine bacterium isolated from the Okinawa Trough.</title>
        <authorList>
            <person name="Li J."/>
        </authorList>
    </citation>
    <scope>NUCLEOTIDE SEQUENCE [LARGE SCALE GENOMIC DNA]</scope>
</reference>
<dbReference type="Gene3D" id="3.30.160.60">
    <property type="entry name" value="Classic Zinc Finger"/>
    <property type="match status" value="1"/>
</dbReference>
<feature type="region of interest" description="Disordered" evidence="1">
    <location>
        <begin position="1"/>
        <end position="21"/>
    </location>
</feature>
<dbReference type="InterPro" id="IPR028440">
    <property type="entry name" value="TRPS1"/>
</dbReference>
<accession>A0AAW0NQE8</accession>
<feature type="domain" description="C2H2-type" evidence="2">
    <location>
        <begin position="64"/>
        <end position="86"/>
    </location>
</feature>
<evidence type="ECO:0000313" key="3">
    <source>
        <dbReference type="EMBL" id="KAK7899007.1"/>
    </source>
</evidence>
<dbReference type="GO" id="GO:0006357">
    <property type="term" value="P:regulation of transcription by RNA polymerase II"/>
    <property type="evidence" value="ECO:0007669"/>
    <property type="project" value="TreeGrafter"/>
</dbReference>
<protein>
    <recommendedName>
        <fullName evidence="2">C2H2-type domain-containing protein</fullName>
    </recommendedName>
</protein>
<dbReference type="SUPFAM" id="SSF57667">
    <property type="entry name" value="beta-beta-alpha zinc fingers"/>
    <property type="match status" value="1"/>
</dbReference>
<gene>
    <name evidence="3" type="ORF">WMY93_019860</name>
</gene>
<dbReference type="GO" id="GO:0000977">
    <property type="term" value="F:RNA polymerase II transcription regulatory region sequence-specific DNA binding"/>
    <property type="evidence" value="ECO:0007669"/>
    <property type="project" value="TreeGrafter"/>
</dbReference>
<dbReference type="PANTHER" id="PTHR47034:SF1">
    <property type="entry name" value="ZINC FINGER TRANSCRIPTION FACTOR TRPS1"/>
    <property type="match status" value="1"/>
</dbReference>
<feature type="compositionally biased region" description="Basic and acidic residues" evidence="1">
    <location>
        <begin position="123"/>
        <end position="133"/>
    </location>
</feature>
<sequence>MEEEPIHNEKKEIKTSSDVPAKTVEVSTQDDLTNRCTHCGIYFLDEVMYALHMSCHGDQAPYQCGFCLHICADRYDFTTHIQRGLHRNSDKVQQQKSEITVSSEKENVEEKNGDQTNDTDGNIEEKKKVQEVM</sequence>
<comment type="caution">
    <text evidence="3">The sequence shown here is derived from an EMBL/GenBank/DDBJ whole genome shotgun (WGS) entry which is preliminary data.</text>
</comment>